<dbReference type="SUPFAM" id="SSF55821">
    <property type="entry name" value="YrdC/RibB"/>
    <property type="match status" value="1"/>
</dbReference>
<dbReference type="InterPro" id="IPR017945">
    <property type="entry name" value="DHBP_synth_RibB-like_a/b_dom"/>
</dbReference>
<dbReference type="PANTHER" id="PTHR42828:SF3">
    <property type="entry name" value="THREONYLCARBAMOYL-AMP SYNTHASE"/>
    <property type="match status" value="1"/>
</dbReference>
<dbReference type="EMBL" id="CM001223">
    <property type="protein sequence ID" value="KEH22232.1"/>
    <property type="molecule type" value="Genomic_DNA"/>
</dbReference>
<reference evidence="1 3" key="1">
    <citation type="journal article" date="2011" name="Nature">
        <title>The Medicago genome provides insight into the evolution of rhizobial symbioses.</title>
        <authorList>
            <person name="Young N.D."/>
            <person name="Debelle F."/>
            <person name="Oldroyd G.E."/>
            <person name="Geurts R."/>
            <person name="Cannon S.B."/>
            <person name="Udvardi M.K."/>
            <person name="Benedito V.A."/>
            <person name="Mayer K.F."/>
            <person name="Gouzy J."/>
            <person name="Schoof H."/>
            <person name="Van de Peer Y."/>
            <person name="Proost S."/>
            <person name="Cook D.R."/>
            <person name="Meyers B.C."/>
            <person name="Spannagl M."/>
            <person name="Cheung F."/>
            <person name="De Mita S."/>
            <person name="Krishnakumar V."/>
            <person name="Gundlach H."/>
            <person name="Zhou S."/>
            <person name="Mudge J."/>
            <person name="Bharti A.K."/>
            <person name="Murray J.D."/>
            <person name="Naoumkina M.A."/>
            <person name="Rosen B."/>
            <person name="Silverstein K.A."/>
            <person name="Tang H."/>
            <person name="Rombauts S."/>
            <person name="Zhao P.X."/>
            <person name="Zhou P."/>
            <person name="Barbe V."/>
            <person name="Bardou P."/>
            <person name="Bechner M."/>
            <person name="Bellec A."/>
            <person name="Berger A."/>
            <person name="Berges H."/>
            <person name="Bidwell S."/>
            <person name="Bisseling T."/>
            <person name="Choisne N."/>
            <person name="Couloux A."/>
            <person name="Denny R."/>
            <person name="Deshpande S."/>
            <person name="Dai X."/>
            <person name="Doyle J.J."/>
            <person name="Dudez A.M."/>
            <person name="Farmer A.D."/>
            <person name="Fouteau S."/>
            <person name="Franken C."/>
            <person name="Gibelin C."/>
            <person name="Gish J."/>
            <person name="Goldstein S."/>
            <person name="Gonzalez A.J."/>
            <person name="Green P.J."/>
            <person name="Hallab A."/>
            <person name="Hartog M."/>
            <person name="Hua A."/>
            <person name="Humphray S.J."/>
            <person name="Jeong D.H."/>
            <person name="Jing Y."/>
            <person name="Jocker A."/>
            <person name="Kenton S.M."/>
            <person name="Kim D.J."/>
            <person name="Klee K."/>
            <person name="Lai H."/>
            <person name="Lang C."/>
            <person name="Lin S."/>
            <person name="Macmil S.L."/>
            <person name="Magdelenat G."/>
            <person name="Matthews L."/>
            <person name="McCorrison J."/>
            <person name="Monaghan E.L."/>
            <person name="Mun J.H."/>
            <person name="Najar F.Z."/>
            <person name="Nicholson C."/>
            <person name="Noirot C."/>
            <person name="O'Bleness M."/>
            <person name="Paule C.R."/>
            <person name="Poulain J."/>
            <person name="Prion F."/>
            <person name="Qin B."/>
            <person name="Qu C."/>
            <person name="Retzel E.F."/>
            <person name="Riddle C."/>
            <person name="Sallet E."/>
            <person name="Samain S."/>
            <person name="Samson N."/>
            <person name="Sanders I."/>
            <person name="Saurat O."/>
            <person name="Scarpelli C."/>
            <person name="Schiex T."/>
            <person name="Segurens B."/>
            <person name="Severin A.J."/>
            <person name="Sherrier D.J."/>
            <person name="Shi R."/>
            <person name="Sims S."/>
            <person name="Singer S.R."/>
            <person name="Sinharoy S."/>
            <person name="Sterck L."/>
            <person name="Viollet A."/>
            <person name="Wang B.B."/>
            <person name="Wang K."/>
            <person name="Wang M."/>
            <person name="Wang X."/>
            <person name="Warfsmann J."/>
            <person name="Weissenbach J."/>
            <person name="White D.D."/>
            <person name="White J.D."/>
            <person name="Wiley G.B."/>
            <person name="Wincker P."/>
            <person name="Xing Y."/>
            <person name="Yang L."/>
            <person name="Yao Z."/>
            <person name="Ying F."/>
            <person name="Zhai J."/>
            <person name="Zhou L."/>
            <person name="Zuber A."/>
            <person name="Denarie J."/>
            <person name="Dixon R.A."/>
            <person name="May G.D."/>
            <person name="Schwartz D.C."/>
            <person name="Rogers J."/>
            <person name="Quetier F."/>
            <person name="Town C.D."/>
            <person name="Roe B.A."/>
        </authorList>
    </citation>
    <scope>NUCLEOTIDE SEQUENCE [LARGE SCALE GENOMIC DNA]</scope>
    <source>
        <strain evidence="1">A17</strain>
        <strain evidence="2 3">cv. Jemalong A17</strain>
    </source>
</reference>
<evidence type="ECO:0000313" key="2">
    <source>
        <dbReference type="EnsemblPlants" id="KEH22232"/>
    </source>
</evidence>
<dbReference type="EnsemblPlants" id="KEH22232">
    <property type="protein sequence ID" value="KEH22232"/>
    <property type="gene ID" value="MTR_7g034590"/>
</dbReference>
<proteinExistence type="predicted"/>
<dbReference type="Proteomes" id="UP000002051">
    <property type="component" value="Unassembled WGS sequence"/>
</dbReference>
<accession>A0A072TXR5</accession>
<name>A0A072TXR5_MEDTR</name>
<keyword evidence="3" id="KW-1185">Reference proteome</keyword>
<organism evidence="1 3">
    <name type="scientific">Medicago truncatula</name>
    <name type="common">Barrel medic</name>
    <name type="synonym">Medicago tribuloides</name>
    <dbReference type="NCBI Taxonomy" id="3880"/>
    <lineage>
        <taxon>Eukaryota</taxon>
        <taxon>Viridiplantae</taxon>
        <taxon>Streptophyta</taxon>
        <taxon>Embryophyta</taxon>
        <taxon>Tracheophyta</taxon>
        <taxon>Spermatophyta</taxon>
        <taxon>Magnoliopsida</taxon>
        <taxon>eudicotyledons</taxon>
        <taxon>Gunneridae</taxon>
        <taxon>Pentapetalae</taxon>
        <taxon>rosids</taxon>
        <taxon>fabids</taxon>
        <taxon>Fabales</taxon>
        <taxon>Fabaceae</taxon>
        <taxon>Papilionoideae</taxon>
        <taxon>50 kb inversion clade</taxon>
        <taxon>NPAAA clade</taxon>
        <taxon>Hologalegina</taxon>
        <taxon>IRL clade</taxon>
        <taxon>Trifolieae</taxon>
        <taxon>Medicago</taxon>
    </lineage>
</organism>
<dbReference type="AlphaFoldDB" id="A0A072TXR5"/>
<protein>
    <submittedName>
        <fullName evidence="1">DHBP synthase RibB-like alpha/beta domain protein, putative</fullName>
    </submittedName>
</protein>
<gene>
    <name evidence="1" type="ordered locus">MTR_7g034590</name>
</gene>
<reference evidence="1 3" key="2">
    <citation type="journal article" date="2014" name="BMC Genomics">
        <title>An improved genome release (version Mt4.0) for the model legume Medicago truncatula.</title>
        <authorList>
            <person name="Tang H."/>
            <person name="Krishnakumar V."/>
            <person name="Bidwell S."/>
            <person name="Rosen B."/>
            <person name="Chan A."/>
            <person name="Zhou S."/>
            <person name="Gentzbittel L."/>
            <person name="Childs K.L."/>
            <person name="Yandell M."/>
            <person name="Gundlach H."/>
            <person name="Mayer K.F."/>
            <person name="Schwartz D.C."/>
            <person name="Town C.D."/>
        </authorList>
    </citation>
    <scope>GENOME REANNOTATION</scope>
    <source>
        <strain evidence="1">A17</strain>
        <strain evidence="2 3">cv. Jemalong A17</strain>
    </source>
</reference>
<dbReference type="PANTHER" id="PTHR42828">
    <property type="entry name" value="DHBP SYNTHASE RIBB-LIKE ALPHA/BETA DOMAIN-CONTAINING PROTEIN"/>
    <property type="match status" value="1"/>
</dbReference>
<sequence>MEMAACICGHKPPWLFDAFSHWKPQSHSHHKSRGGVSMAFKRSPKRLKYTDNTRFNKDGGLIYIEADPFGSDSWKLEPVVNLLKQGAVGVIPTDTLIKNIDGSKPLSILCHSFSDIDKYTSGFPCGDGQGHANLFKAVKHCLPGPVSILLKVN</sequence>
<evidence type="ECO:0000313" key="3">
    <source>
        <dbReference type="Proteomes" id="UP000002051"/>
    </source>
</evidence>
<reference evidence="2" key="3">
    <citation type="submission" date="2015-04" db="UniProtKB">
        <authorList>
            <consortium name="EnsemblPlants"/>
        </authorList>
    </citation>
    <scope>IDENTIFICATION</scope>
    <source>
        <strain evidence="2">cv. Jemalong A17</strain>
    </source>
</reference>
<evidence type="ECO:0000313" key="1">
    <source>
        <dbReference type="EMBL" id="KEH22232.1"/>
    </source>
</evidence>
<dbReference type="InterPro" id="IPR052532">
    <property type="entry name" value="SUA5_domain"/>
</dbReference>